<dbReference type="WBParaSite" id="SSTP_0000813900.1">
    <property type="protein sequence ID" value="SSTP_0000813900.1"/>
    <property type="gene ID" value="SSTP_0000813900"/>
</dbReference>
<evidence type="ECO:0000256" key="5">
    <source>
        <dbReference type="SAM" id="MobiDB-lite"/>
    </source>
</evidence>
<dbReference type="Pfam" id="PF10273">
    <property type="entry name" value="WGG"/>
    <property type="match status" value="1"/>
</dbReference>
<feature type="compositionally biased region" description="Acidic residues" evidence="5">
    <location>
        <begin position="133"/>
        <end position="145"/>
    </location>
</feature>
<dbReference type="WBParaSite" id="TCONS_00001923.p1">
    <property type="protein sequence ID" value="TCONS_00001923.p1"/>
    <property type="gene ID" value="XLOC_001837"/>
</dbReference>
<feature type="region of interest" description="Disordered" evidence="5">
    <location>
        <begin position="119"/>
        <end position="171"/>
    </location>
</feature>
<evidence type="ECO:0000256" key="2">
    <source>
        <dbReference type="ARBA" id="ARBA00006524"/>
    </source>
</evidence>
<comment type="function">
    <text evidence="1">May be involved in 20S pre-rRNA processing.</text>
</comment>
<dbReference type="STRING" id="6248.A0A0K0EF76"/>
<reference evidence="7" key="1">
    <citation type="submission" date="2015-08" db="UniProtKB">
        <authorList>
            <consortium name="WormBaseParasite"/>
        </authorList>
    </citation>
    <scope>IDENTIFICATION</scope>
</reference>
<comment type="similarity">
    <text evidence="2">Belongs to the TSR2 family.</text>
</comment>
<evidence type="ECO:0000313" key="7">
    <source>
        <dbReference type="WBParaSite" id="SSTP_0000813900.1"/>
    </source>
</evidence>
<evidence type="ECO:0000256" key="3">
    <source>
        <dbReference type="ARBA" id="ARBA00017551"/>
    </source>
</evidence>
<dbReference type="InterPro" id="IPR019398">
    <property type="entry name" value="Pre-rRNA_process_TSR2"/>
</dbReference>
<name>A0A0K0EF76_STRER</name>
<sequence length="171" mass="19769">MVLTTKEYIEKLFAVWDTIDFIISENAGGDETKEKIEWFIEVCADYAEDKNNTDIMEFADWIDIILNDEFNVILEDDSSVSVAKNILEYCDALRKNDEVLMDEIVKKLLKVIQERSKNSSVKRKVEGNSDNEGSTDDSSDEDMEVQEDKPQKDRKPKQVTDDDGWTTIQRN</sequence>
<dbReference type="PANTHER" id="PTHR21250">
    <property type="entry name" value="PRE-RRNA-PROCESSING PROTEIN TSR2 HOMOLOG"/>
    <property type="match status" value="1"/>
</dbReference>
<dbReference type="AlphaFoldDB" id="A0A0K0EF76"/>
<dbReference type="GO" id="GO:0006364">
    <property type="term" value="P:rRNA processing"/>
    <property type="evidence" value="ECO:0007669"/>
    <property type="project" value="UniProtKB-KW"/>
</dbReference>
<dbReference type="Proteomes" id="UP000035681">
    <property type="component" value="Unplaced"/>
</dbReference>
<keyword evidence="6" id="KW-1185">Reference proteome</keyword>
<proteinExistence type="inferred from homology"/>
<evidence type="ECO:0000313" key="6">
    <source>
        <dbReference type="Proteomes" id="UP000035681"/>
    </source>
</evidence>
<feature type="compositionally biased region" description="Basic and acidic residues" evidence="5">
    <location>
        <begin position="146"/>
        <end position="160"/>
    </location>
</feature>
<keyword evidence="4" id="KW-0698">rRNA processing</keyword>
<evidence type="ECO:0000256" key="4">
    <source>
        <dbReference type="ARBA" id="ARBA00022552"/>
    </source>
</evidence>
<protein>
    <recommendedName>
        <fullName evidence="3">Pre-rRNA-processing protein TSR2 homolog</fullName>
    </recommendedName>
</protein>
<evidence type="ECO:0000256" key="1">
    <source>
        <dbReference type="ARBA" id="ARBA00002210"/>
    </source>
</evidence>
<accession>A0A0K0EF76</accession>
<organism evidence="7">
    <name type="scientific">Strongyloides stercoralis</name>
    <name type="common">Threadworm</name>
    <dbReference type="NCBI Taxonomy" id="6248"/>
    <lineage>
        <taxon>Eukaryota</taxon>
        <taxon>Metazoa</taxon>
        <taxon>Ecdysozoa</taxon>
        <taxon>Nematoda</taxon>
        <taxon>Chromadorea</taxon>
        <taxon>Rhabditida</taxon>
        <taxon>Tylenchina</taxon>
        <taxon>Panagrolaimomorpha</taxon>
        <taxon>Strongyloidoidea</taxon>
        <taxon>Strongyloididae</taxon>
        <taxon>Strongyloides</taxon>
    </lineage>
</organism>